<keyword evidence="6 17" id="KW-0679">Respiratory chain</keyword>
<dbReference type="EMBL" id="KR053072">
    <property type="protein sequence ID" value="AKL88040.1"/>
    <property type="molecule type" value="Genomic_DNA"/>
</dbReference>
<keyword evidence="12 17" id="KW-0520">NAD</keyword>
<geneLocation type="mitochondrion" evidence="20"/>
<protein>
    <recommendedName>
        <fullName evidence="4 17">NADH-ubiquinone oxidoreductase chain 2</fullName>
        <ecNumber evidence="3 17">7.1.1.2</ecNumber>
    </recommendedName>
</protein>
<dbReference type="InterPro" id="IPR001750">
    <property type="entry name" value="ND/Mrp_TM"/>
</dbReference>
<dbReference type="InterPro" id="IPR010933">
    <property type="entry name" value="NADH_DH_su2_C"/>
</dbReference>
<evidence type="ECO:0000256" key="5">
    <source>
        <dbReference type="ARBA" id="ARBA00022448"/>
    </source>
</evidence>
<evidence type="ECO:0000256" key="14">
    <source>
        <dbReference type="ARBA" id="ARBA00023128"/>
    </source>
</evidence>
<dbReference type="Pfam" id="PF06444">
    <property type="entry name" value="NADH_dehy_S2_C"/>
    <property type="match status" value="1"/>
</dbReference>
<evidence type="ECO:0000256" key="11">
    <source>
        <dbReference type="ARBA" id="ARBA00022989"/>
    </source>
</evidence>
<feature type="transmembrane region" description="Helical" evidence="17">
    <location>
        <begin position="232"/>
        <end position="254"/>
    </location>
</feature>
<keyword evidence="7 17" id="KW-0812">Transmembrane</keyword>
<evidence type="ECO:0000256" key="1">
    <source>
        <dbReference type="ARBA" id="ARBA00004448"/>
    </source>
</evidence>
<dbReference type="GO" id="GO:0008137">
    <property type="term" value="F:NADH dehydrogenase (ubiquinone) activity"/>
    <property type="evidence" value="ECO:0007669"/>
    <property type="project" value="UniProtKB-EC"/>
</dbReference>
<evidence type="ECO:0000256" key="7">
    <source>
        <dbReference type="ARBA" id="ARBA00022692"/>
    </source>
</evidence>
<dbReference type="PANTHER" id="PTHR46552:SF1">
    <property type="entry name" value="NADH-UBIQUINONE OXIDOREDUCTASE CHAIN 2"/>
    <property type="match status" value="1"/>
</dbReference>
<proteinExistence type="inferred from homology"/>
<feature type="domain" description="NADH:quinone oxidoreductase/Mrp antiporter transmembrane" evidence="18">
    <location>
        <begin position="23"/>
        <end position="289"/>
    </location>
</feature>
<evidence type="ECO:0000313" key="20">
    <source>
        <dbReference type="EMBL" id="AKL88040.1"/>
    </source>
</evidence>
<feature type="domain" description="NADH dehydrogenase subunit 2 C-terminal" evidence="19">
    <location>
        <begin position="291"/>
        <end position="340"/>
    </location>
</feature>
<feature type="transmembrane region" description="Helical" evidence="17">
    <location>
        <begin position="56"/>
        <end position="76"/>
    </location>
</feature>
<dbReference type="AlphaFoldDB" id="A0A0G3VRT7"/>
<dbReference type="PRINTS" id="PR01436">
    <property type="entry name" value="NADHDHGNASE2"/>
</dbReference>
<reference evidence="20" key="1">
    <citation type="journal article" date="2015" name="Zootaxa">
        <title>An integrative taxonomic review of the agamid genus Bronchocela (Kuhl, 1820) from Peninsular Malaysia with descriptions of new montane and insular endemics.</title>
        <authorList>
            <person name="Grismer L.L."/>
            <person name="Wood P.L."/>
            <person name="Lee C.H."/>
            <person name="Quah E.S."/>
            <person name="Anuar S."/>
            <person name="Ngadi E."/>
            <person name="Sites J.W."/>
        </authorList>
    </citation>
    <scope>NUCLEOTIDE SEQUENCE</scope>
</reference>
<keyword evidence="15 17" id="KW-0472">Membrane</keyword>
<evidence type="ECO:0000256" key="10">
    <source>
        <dbReference type="ARBA" id="ARBA00022982"/>
    </source>
</evidence>
<evidence type="ECO:0000256" key="15">
    <source>
        <dbReference type="ARBA" id="ARBA00023136"/>
    </source>
</evidence>
<dbReference type="PANTHER" id="PTHR46552">
    <property type="entry name" value="NADH-UBIQUINONE OXIDOREDUCTASE CHAIN 2"/>
    <property type="match status" value="1"/>
</dbReference>
<dbReference type="GO" id="GO:0005743">
    <property type="term" value="C:mitochondrial inner membrane"/>
    <property type="evidence" value="ECO:0007669"/>
    <property type="project" value="UniProtKB-SubCell"/>
</dbReference>
<organism evidence="20">
    <name type="scientific">Bronchocela cristatella</name>
    <name type="common">Green crested lizard</name>
    <name type="synonym">Agama cristatella</name>
    <dbReference type="NCBI Taxonomy" id="118090"/>
    <lineage>
        <taxon>Eukaryota</taxon>
        <taxon>Metazoa</taxon>
        <taxon>Chordata</taxon>
        <taxon>Craniata</taxon>
        <taxon>Vertebrata</taxon>
        <taxon>Euteleostomi</taxon>
        <taxon>Lepidosauria</taxon>
        <taxon>Squamata</taxon>
        <taxon>Bifurcata</taxon>
        <taxon>Unidentata</taxon>
        <taxon>Episquamata</taxon>
        <taxon>Toxicofera</taxon>
        <taxon>Iguania</taxon>
        <taxon>Acrodonta</taxon>
        <taxon>Agamidae</taxon>
        <taxon>Draconinae</taxon>
        <taxon>Bronchocela</taxon>
    </lineage>
</organism>
<evidence type="ECO:0000256" key="8">
    <source>
        <dbReference type="ARBA" id="ARBA00022792"/>
    </source>
</evidence>
<keyword evidence="13 17" id="KW-0830">Ubiquinone</keyword>
<evidence type="ECO:0000256" key="2">
    <source>
        <dbReference type="ARBA" id="ARBA00007012"/>
    </source>
</evidence>
<comment type="subcellular location">
    <subcellularLocation>
        <location evidence="1 17">Mitochondrion inner membrane</location>
        <topology evidence="1 17">Multi-pass membrane protein</topology>
    </subcellularLocation>
</comment>
<feature type="transmembrane region" description="Helical" evidence="17">
    <location>
        <begin position="149"/>
        <end position="166"/>
    </location>
</feature>
<dbReference type="EC" id="7.1.1.2" evidence="3 17"/>
<keyword evidence="5" id="KW-0813">Transport</keyword>
<evidence type="ECO:0000256" key="17">
    <source>
        <dbReference type="RuleBase" id="RU003403"/>
    </source>
</evidence>
<keyword evidence="8 17" id="KW-0999">Mitochondrion inner membrane</keyword>
<name>A0A0G3VRT7_BROCR</name>
<keyword evidence="9 17" id="KW-1278">Translocase</keyword>
<dbReference type="Pfam" id="PF00361">
    <property type="entry name" value="Proton_antipo_M"/>
    <property type="match status" value="1"/>
</dbReference>
<dbReference type="EMBL" id="KR053082">
    <property type="protein sequence ID" value="AKL88050.1"/>
    <property type="molecule type" value="Genomic_DNA"/>
</dbReference>
<evidence type="ECO:0000256" key="4">
    <source>
        <dbReference type="ARBA" id="ARBA00021008"/>
    </source>
</evidence>
<evidence type="ECO:0000259" key="19">
    <source>
        <dbReference type="Pfam" id="PF06444"/>
    </source>
</evidence>
<sequence length="343" mass="37810">MRTTATIYMLTGISIGTIMVTSSNSWMLAWLGLELNSFAILPLISKTKHPRSIEAATKYFLTQSTASCLILFASTINAWQTGTWTITQMPDKLPSTLMLIALTMKMGAAPMHLWLPEVMQGTTLLTSLLISTWQKIAPMVLIFTTSNHLPSNITLMMGLLSTYLGGWGGMNQTHLRKMMAFSSIANMGWTLMTLTSEPKVSMINIMTYMLLTTPTFILLAQTSTKTLQDMTTMWTTSPTSSITLTFLLLSMAGLPPLTGFMPKLLILNELISQNMTAISVATTMASLLSLIFYLRISYLTSLLNTPSSSTSTTKWRQNMNNLKMTQMAPTAVMSTTALPTLYP</sequence>
<dbReference type="InterPro" id="IPR003917">
    <property type="entry name" value="NADH_UbQ_OxRdtase_chain2"/>
</dbReference>
<evidence type="ECO:0000256" key="3">
    <source>
        <dbReference type="ARBA" id="ARBA00012944"/>
    </source>
</evidence>
<keyword evidence="14 17" id="KW-0496">Mitochondrion</keyword>
<accession>A0A0G3VRT7</accession>
<dbReference type="GO" id="GO:0006120">
    <property type="term" value="P:mitochondrial electron transport, NADH to ubiquinone"/>
    <property type="evidence" value="ECO:0007669"/>
    <property type="project" value="InterPro"/>
</dbReference>
<evidence type="ECO:0000256" key="12">
    <source>
        <dbReference type="ARBA" id="ARBA00023027"/>
    </source>
</evidence>
<evidence type="ECO:0000259" key="18">
    <source>
        <dbReference type="Pfam" id="PF00361"/>
    </source>
</evidence>
<feature type="transmembrane region" description="Helical" evidence="17">
    <location>
        <begin position="202"/>
        <end position="220"/>
    </location>
</feature>
<evidence type="ECO:0000256" key="6">
    <source>
        <dbReference type="ARBA" id="ARBA00022660"/>
    </source>
</evidence>
<feature type="transmembrane region" description="Helical" evidence="17">
    <location>
        <begin position="274"/>
        <end position="294"/>
    </location>
</feature>
<evidence type="ECO:0000256" key="16">
    <source>
        <dbReference type="ARBA" id="ARBA00049551"/>
    </source>
</evidence>
<evidence type="ECO:0000256" key="9">
    <source>
        <dbReference type="ARBA" id="ARBA00022967"/>
    </source>
</evidence>
<keyword evidence="10 17" id="KW-0249">Electron transport</keyword>
<comment type="similarity">
    <text evidence="2 17">Belongs to the complex I subunit 2 family.</text>
</comment>
<feature type="transmembrane region" description="Helical" evidence="17">
    <location>
        <begin position="96"/>
        <end position="115"/>
    </location>
</feature>
<dbReference type="InterPro" id="IPR050175">
    <property type="entry name" value="Complex_I_Subunit_2"/>
</dbReference>
<evidence type="ECO:0000256" key="13">
    <source>
        <dbReference type="ARBA" id="ARBA00023075"/>
    </source>
</evidence>
<dbReference type="EMBL" id="KR053067">
    <property type="protein sequence ID" value="AKL88035.1"/>
    <property type="molecule type" value="Genomic_DNA"/>
</dbReference>
<comment type="function">
    <text evidence="17">Core subunit of the mitochondrial membrane respiratory chain NADH dehydrogenase (Complex I) which catalyzes electron transfer from NADH through the respiratory chain, using ubiquinone as an electron acceptor. Essential for the catalytic activity and assembly of complex I.</text>
</comment>
<comment type="catalytic activity">
    <reaction evidence="16 17">
        <text>a ubiquinone + NADH + 5 H(+)(in) = a ubiquinol + NAD(+) + 4 H(+)(out)</text>
        <dbReference type="Rhea" id="RHEA:29091"/>
        <dbReference type="Rhea" id="RHEA-COMP:9565"/>
        <dbReference type="Rhea" id="RHEA-COMP:9566"/>
        <dbReference type="ChEBI" id="CHEBI:15378"/>
        <dbReference type="ChEBI" id="CHEBI:16389"/>
        <dbReference type="ChEBI" id="CHEBI:17976"/>
        <dbReference type="ChEBI" id="CHEBI:57540"/>
        <dbReference type="ChEBI" id="CHEBI:57945"/>
        <dbReference type="EC" id="7.1.1.2"/>
    </reaction>
</comment>
<keyword evidence="11 17" id="KW-1133">Transmembrane helix</keyword>